<name>A0A9N9P9H9_9GLOM</name>
<evidence type="ECO:0000313" key="3">
    <source>
        <dbReference type="Proteomes" id="UP000789405"/>
    </source>
</evidence>
<gene>
    <name evidence="2" type="ORF">DERYTH_LOCUS26624</name>
</gene>
<dbReference type="AlphaFoldDB" id="A0A9N9P9H9"/>
<feature type="compositionally biased region" description="Polar residues" evidence="1">
    <location>
        <begin position="64"/>
        <end position="73"/>
    </location>
</feature>
<feature type="non-terminal residue" evidence="2">
    <location>
        <position position="222"/>
    </location>
</feature>
<feature type="compositionally biased region" description="Low complexity" evidence="1">
    <location>
        <begin position="48"/>
        <end position="58"/>
    </location>
</feature>
<comment type="caution">
    <text evidence="2">The sequence shown here is derived from an EMBL/GenBank/DDBJ whole genome shotgun (WGS) entry which is preliminary data.</text>
</comment>
<feature type="region of interest" description="Disordered" evidence="1">
    <location>
        <begin position="46"/>
        <end position="92"/>
    </location>
</feature>
<accession>A0A9N9P9H9</accession>
<keyword evidence="3" id="KW-1185">Reference proteome</keyword>
<reference evidence="2" key="1">
    <citation type="submission" date="2021-06" db="EMBL/GenBank/DDBJ databases">
        <authorList>
            <person name="Kallberg Y."/>
            <person name="Tangrot J."/>
            <person name="Rosling A."/>
        </authorList>
    </citation>
    <scope>NUCLEOTIDE SEQUENCE</scope>
    <source>
        <strain evidence="2">MA453B</strain>
    </source>
</reference>
<proteinExistence type="predicted"/>
<sequence>KNDAKMRTTHPIRGKSIPSQTGGKSRFMMESYYQNFMKLSQNEEFIESSDFSDSNESNYASDFYDSNESNQTSDFHKSDESNEIFDSDDSNETLDFHDSGTVVTDISDDESEETFNHLGGKKILKDFLNTRKDDKRPFNETNDWELPLLGSSPIYEYAQNAHIQFYEISTPSTDVESYFNLKSDFILNDNKIVKARTKKVILDDSSDLSTEDEEETTVMSSD</sequence>
<dbReference type="EMBL" id="CAJVPY010056533">
    <property type="protein sequence ID" value="CAG8818435.1"/>
    <property type="molecule type" value="Genomic_DNA"/>
</dbReference>
<feature type="non-terminal residue" evidence="2">
    <location>
        <position position="1"/>
    </location>
</feature>
<feature type="region of interest" description="Disordered" evidence="1">
    <location>
        <begin position="1"/>
        <end position="24"/>
    </location>
</feature>
<protein>
    <submittedName>
        <fullName evidence="2">21399_t:CDS:1</fullName>
    </submittedName>
</protein>
<feature type="compositionally biased region" description="Acidic residues" evidence="1">
    <location>
        <begin position="81"/>
        <end position="92"/>
    </location>
</feature>
<evidence type="ECO:0000313" key="2">
    <source>
        <dbReference type="EMBL" id="CAG8818435.1"/>
    </source>
</evidence>
<evidence type="ECO:0000256" key="1">
    <source>
        <dbReference type="SAM" id="MobiDB-lite"/>
    </source>
</evidence>
<dbReference type="Proteomes" id="UP000789405">
    <property type="component" value="Unassembled WGS sequence"/>
</dbReference>
<dbReference type="OrthoDB" id="2431042at2759"/>
<organism evidence="2 3">
    <name type="scientific">Dentiscutata erythropus</name>
    <dbReference type="NCBI Taxonomy" id="1348616"/>
    <lineage>
        <taxon>Eukaryota</taxon>
        <taxon>Fungi</taxon>
        <taxon>Fungi incertae sedis</taxon>
        <taxon>Mucoromycota</taxon>
        <taxon>Glomeromycotina</taxon>
        <taxon>Glomeromycetes</taxon>
        <taxon>Diversisporales</taxon>
        <taxon>Gigasporaceae</taxon>
        <taxon>Dentiscutata</taxon>
    </lineage>
</organism>